<name>A0ABU9Y804_9SPHN</name>
<organism evidence="1 2">
    <name type="scientific">Sphingomonas oligophenolica</name>
    <dbReference type="NCBI Taxonomy" id="301154"/>
    <lineage>
        <taxon>Bacteria</taxon>
        <taxon>Pseudomonadati</taxon>
        <taxon>Pseudomonadota</taxon>
        <taxon>Alphaproteobacteria</taxon>
        <taxon>Sphingomonadales</taxon>
        <taxon>Sphingomonadaceae</taxon>
        <taxon>Sphingomonas</taxon>
    </lineage>
</organism>
<evidence type="ECO:0000313" key="2">
    <source>
        <dbReference type="Proteomes" id="UP001419910"/>
    </source>
</evidence>
<gene>
    <name evidence="1" type="ORF">ABC974_20110</name>
</gene>
<accession>A0ABU9Y804</accession>
<dbReference type="EMBL" id="JBDIME010000022">
    <property type="protein sequence ID" value="MEN2791943.1"/>
    <property type="molecule type" value="Genomic_DNA"/>
</dbReference>
<sequence length="127" mass="13430">MRMILTALAIAAVAAPGGARDRSQIPEAIAAGKPENCIRTISIRETHVRSDSVIDFDMVGGKVYRNTLPQACPELGFEEKFLYKTSIGQLCSVDTITVLHDGPGGAGPTCGLGVFQPVTLVKAPKHP</sequence>
<comment type="caution">
    <text evidence="1">The sequence shown here is derived from an EMBL/GenBank/DDBJ whole genome shotgun (WGS) entry which is preliminary data.</text>
</comment>
<dbReference type="Proteomes" id="UP001419910">
    <property type="component" value="Unassembled WGS sequence"/>
</dbReference>
<reference evidence="1 2" key="1">
    <citation type="submission" date="2024-05" db="EMBL/GenBank/DDBJ databases">
        <authorList>
            <person name="Liu Q."/>
            <person name="Xin Y.-H."/>
        </authorList>
    </citation>
    <scope>NUCLEOTIDE SEQUENCE [LARGE SCALE GENOMIC DNA]</scope>
    <source>
        <strain evidence="1 2">CGMCC 1.10181</strain>
    </source>
</reference>
<evidence type="ECO:0000313" key="1">
    <source>
        <dbReference type="EMBL" id="MEN2791943.1"/>
    </source>
</evidence>
<proteinExistence type="predicted"/>
<dbReference type="RefSeq" id="WP_343889878.1">
    <property type="nucleotide sequence ID" value="NZ_BAAAEH010000024.1"/>
</dbReference>
<keyword evidence="2" id="KW-1185">Reference proteome</keyword>
<protein>
    <submittedName>
        <fullName evidence="1">Uncharacterized protein</fullName>
    </submittedName>
</protein>